<dbReference type="InterPro" id="IPR017055">
    <property type="entry name" value="Sig_transdc_His_kinase_DctB"/>
</dbReference>
<dbReference type="PANTHER" id="PTHR43065:SF46">
    <property type="entry name" value="C4-DICARBOXYLATE TRANSPORT SENSOR PROTEIN DCTB"/>
    <property type="match status" value="1"/>
</dbReference>
<keyword evidence="9 13" id="KW-0067">ATP-binding</keyword>
<comment type="subcellular location">
    <subcellularLocation>
        <location evidence="13">Cell inner membrane</location>
    </subcellularLocation>
    <subcellularLocation>
        <location evidence="2">Cell membrane</location>
        <topology evidence="2">Multi-pass membrane protein</topology>
    </subcellularLocation>
</comment>
<keyword evidence="14" id="KW-0175">Coiled coil</keyword>
<keyword evidence="11 13" id="KW-0902">Two-component regulatory system</keyword>
<dbReference type="SUPFAM" id="SSF103190">
    <property type="entry name" value="Sensory domain-like"/>
    <property type="match status" value="1"/>
</dbReference>
<proteinExistence type="predicted"/>
<comment type="caution">
    <text evidence="16">The sequence shown here is derived from an EMBL/GenBank/DDBJ whole genome shotgun (WGS) entry which is preliminary data.</text>
</comment>
<dbReference type="Proteomes" id="UP000026941">
    <property type="component" value="Unassembled WGS sequence"/>
</dbReference>
<dbReference type="AlphaFoldDB" id="A0AA87U4G1"/>
<dbReference type="GO" id="GO:0005524">
    <property type="term" value="F:ATP binding"/>
    <property type="evidence" value="ECO:0007669"/>
    <property type="project" value="UniProtKB-UniRule"/>
</dbReference>
<evidence type="ECO:0000313" key="17">
    <source>
        <dbReference type="Proteomes" id="UP000026941"/>
    </source>
</evidence>
<comment type="function">
    <text evidence="13">Member of the two-component regulatory system DctB/DctD involved in the transport of C4-dicarboxylates. DctB functions as a membrane-associated protein kinase that phosphorylates DctD in response to environmental signals.</text>
</comment>
<dbReference type="InterPro" id="IPR005467">
    <property type="entry name" value="His_kinase_dom"/>
</dbReference>
<evidence type="ECO:0000313" key="16">
    <source>
        <dbReference type="EMBL" id="GAJ93114.1"/>
    </source>
</evidence>
<dbReference type="PIRSF" id="PIRSF036431">
    <property type="entry name" value="STHK_DctB"/>
    <property type="match status" value="1"/>
</dbReference>
<evidence type="ECO:0000256" key="13">
    <source>
        <dbReference type="PIRNR" id="PIRNR036431"/>
    </source>
</evidence>
<reference evidence="16 17" key="1">
    <citation type="submission" date="2014-05" db="EMBL/GenBank/DDBJ databases">
        <title>Whole genome shotgun sequence of Rhizobium rhizogenes NBRC 13257.</title>
        <authorList>
            <person name="Katano-Makiyama Y."/>
            <person name="Hosoyama A."/>
            <person name="Hashimoto M."/>
            <person name="Hosoyama Y."/>
            <person name="Noguchi M."/>
            <person name="Tsuchikane K."/>
            <person name="Kimura A."/>
            <person name="Ohji S."/>
            <person name="Ichikawa N."/>
            <person name="Yamazoe A."/>
            <person name="Fujita N."/>
        </authorList>
    </citation>
    <scope>NUCLEOTIDE SEQUENCE [LARGE SCALE GENOMIC DNA]</scope>
    <source>
        <strain evidence="16 17">NBRC 13257</strain>
    </source>
</reference>
<evidence type="ECO:0000256" key="7">
    <source>
        <dbReference type="ARBA" id="ARBA00022741"/>
    </source>
</evidence>
<dbReference type="Pfam" id="PF02743">
    <property type="entry name" value="dCache_1"/>
    <property type="match status" value="1"/>
</dbReference>
<feature type="transmembrane region" description="Helical" evidence="13">
    <location>
        <begin position="297"/>
        <end position="318"/>
    </location>
</feature>
<keyword evidence="3 13" id="KW-1003">Cell membrane</keyword>
<feature type="transmembrane region" description="Helical" evidence="13">
    <location>
        <begin position="16"/>
        <end position="36"/>
    </location>
</feature>
<feature type="domain" description="Histidine kinase" evidence="15">
    <location>
        <begin position="380"/>
        <end position="589"/>
    </location>
</feature>
<dbReference type="Gene3D" id="3.30.450.20">
    <property type="entry name" value="PAS domain"/>
    <property type="match status" value="2"/>
</dbReference>
<name>A0AA87U4G1_RHIRH</name>
<dbReference type="InterPro" id="IPR036890">
    <property type="entry name" value="HATPase_C_sf"/>
</dbReference>
<evidence type="ECO:0000256" key="10">
    <source>
        <dbReference type="ARBA" id="ARBA00022989"/>
    </source>
</evidence>
<evidence type="ECO:0000256" key="14">
    <source>
        <dbReference type="SAM" id="Coils"/>
    </source>
</evidence>
<accession>A0AA87U4G1</accession>
<evidence type="ECO:0000256" key="8">
    <source>
        <dbReference type="ARBA" id="ARBA00022777"/>
    </source>
</evidence>
<comment type="catalytic activity">
    <reaction evidence="1 13">
        <text>ATP + protein L-histidine = ADP + protein N-phospho-L-histidine.</text>
        <dbReference type="EC" id="2.7.13.3"/>
    </reaction>
</comment>
<evidence type="ECO:0000256" key="2">
    <source>
        <dbReference type="ARBA" id="ARBA00004651"/>
    </source>
</evidence>
<keyword evidence="10 13" id="KW-1133">Transmembrane helix</keyword>
<dbReference type="InterPro" id="IPR036097">
    <property type="entry name" value="HisK_dim/P_sf"/>
</dbReference>
<dbReference type="Gene3D" id="6.10.250.3020">
    <property type="match status" value="1"/>
</dbReference>
<dbReference type="PANTHER" id="PTHR43065">
    <property type="entry name" value="SENSOR HISTIDINE KINASE"/>
    <property type="match status" value="1"/>
</dbReference>
<dbReference type="SUPFAM" id="SSF55874">
    <property type="entry name" value="ATPase domain of HSP90 chaperone/DNA topoisomerase II/histidine kinase"/>
    <property type="match status" value="1"/>
</dbReference>
<keyword evidence="13" id="KW-0997">Cell inner membrane</keyword>
<dbReference type="GO" id="GO:0005886">
    <property type="term" value="C:plasma membrane"/>
    <property type="evidence" value="ECO:0007669"/>
    <property type="project" value="UniProtKB-SubCell"/>
</dbReference>
<dbReference type="InterPro" id="IPR003594">
    <property type="entry name" value="HATPase_dom"/>
</dbReference>
<dbReference type="Pfam" id="PF02518">
    <property type="entry name" value="HATPase_c"/>
    <property type="match status" value="1"/>
</dbReference>
<keyword evidence="5 13" id="KW-0808">Transferase</keyword>
<sequence>MQYPALMKHLPLKAKIAAPIAILLLMAGLWGLATFWMEKDALARLGASAELVARQQTRFMDSELAKYRLLPVALGEYSDLEDALASGSPAVASRLNEKLAFLASQTGAPVIYIIDGNGRVISASNADTPESFVGRNYGFRPYFTDALSSGSAEYYAVGDLSGRPGLFLSRRVGNAKGVLGVVVVKYEFQALLHVWAEDPGQTFVIDPRGIVLASTDPGEELRTFRPISAVDRAQIAKSGQFSNVPLEPSRHSFEADGMMRDPSGALLMPVDEPIAETKLRLIHVVKAAPALRGARDLAWLTSIAATIVLVAIAVTIYWRMTRAARIAADRAALEAAVTTRTAELSSEMAERERADRRFREAREELAQANRLASLGSITAGLIHEINQPVATIRTLAENAQHHLANARMDRVAANLATTVELTARIGAITQEMRRFARRGKGETGRVPLDGMIEGALLLIGDRFRNAQVRLDLPEPGQPDVLANRVQLEQVLVNLLQNALDAVAGRPDPRVVLSIDGDETSAMLVVADNGPGIDPELGEKIFSPFVTSKPDGLGLGLGIARDIVAELGGTLKIMPSSLGGAAFVVKVRRA</sequence>
<keyword evidence="4" id="KW-0597">Phosphoprotein</keyword>
<dbReference type="PROSITE" id="PS50109">
    <property type="entry name" value="HIS_KIN"/>
    <property type="match status" value="1"/>
</dbReference>
<keyword evidence="8 13" id="KW-0418">Kinase</keyword>
<dbReference type="InterPro" id="IPR003661">
    <property type="entry name" value="HisK_dim/P_dom"/>
</dbReference>
<evidence type="ECO:0000256" key="11">
    <source>
        <dbReference type="ARBA" id="ARBA00023012"/>
    </source>
</evidence>
<dbReference type="Gene3D" id="1.10.287.130">
    <property type="match status" value="1"/>
</dbReference>
<dbReference type="SMART" id="SM00387">
    <property type="entry name" value="HATPase_c"/>
    <property type="match status" value="1"/>
</dbReference>
<evidence type="ECO:0000256" key="3">
    <source>
        <dbReference type="ARBA" id="ARBA00022475"/>
    </source>
</evidence>
<dbReference type="Gene3D" id="3.30.565.10">
    <property type="entry name" value="Histidine kinase-like ATPase, C-terminal domain"/>
    <property type="match status" value="1"/>
</dbReference>
<dbReference type="EC" id="2.7.13.3" evidence="13"/>
<evidence type="ECO:0000256" key="4">
    <source>
        <dbReference type="ARBA" id="ARBA00022553"/>
    </source>
</evidence>
<evidence type="ECO:0000256" key="6">
    <source>
        <dbReference type="ARBA" id="ARBA00022692"/>
    </source>
</evidence>
<evidence type="ECO:0000256" key="5">
    <source>
        <dbReference type="ARBA" id="ARBA00022679"/>
    </source>
</evidence>
<dbReference type="GO" id="GO:0000155">
    <property type="term" value="F:phosphorelay sensor kinase activity"/>
    <property type="evidence" value="ECO:0007669"/>
    <property type="project" value="UniProtKB-UniRule"/>
</dbReference>
<feature type="coiled-coil region" evidence="14">
    <location>
        <begin position="344"/>
        <end position="371"/>
    </location>
</feature>
<evidence type="ECO:0000256" key="9">
    <source>
        <dbReference type="ARBA" id="ARBA00022840"/>
    </source>
</evidence>
<dbReference type="EMBL" id="BAYX01000005">
    <property type="protein sequence ID" value="GAJ93114.1"/>
    <property type="molecule type" value="Genomic_DNA"/>
</dbReference>
<dbReference type="InterPro" id="IPR029151">
    <property type="entry name" value="Sensor-like_sf"/>
</dbReference>
<evidence type="ECO:0000256" key="12">
    <source>
        <dbReference type="ARBA" id="ARBA00023136"/>
    </source>
</evidence>
<dbReference type="SUPFAM" id="SSF47384">
    <property type="entry name" value="Homodimeric domain of signal transducing histidine kinase"/>
    <property type="match status" value="1"/>
</dbReference>
<evidence type="ECO:0000256" key="1">
    <source>
        <dbReference type="ARBA" id="ARBA00000085"/>
    </source>
</evidence>
<organism evidence="16 17">
    <name type="scientific">Rhizobium rhizogenes NBRC 13257</name>
    <dbReference type="NCBI Taxonomy" id="1220581"/>
    <lineage>
        <taxon>Bacteria</taxon>
        <taxon>Pseudomonadati</taxon>
        <taxon>Pseudomonadota</taxon>
        <taxon>Alphaproteobacteria</taxon>
        <taxon>Hyphomicrobiales</taxon>
        <taxon>Rhizobiaceae</taxon>
        <taxon>Rhizobium/Agrobacterium group</taxon>
        <taxon>Rhizobium</taxon>
    </lineage>
</organism>
<dbReference type="PRINTS" id="PR00344">
    <property type="entry name" value="BCTRLSENSOR"/>
</dbReference>
<keyword evidence="6 13" id="KW-0812">Transmembrane</keyword>
<keyword evidence="12 13" id="KW-0472">Membrane</keyword>
<keyword evidence="7 13" id="KW-0547">Nucleotide-binding</keyword>
<dbReference type="InterPro" id="IPR004358">
    <property type="entry name" value="Sig_transdc_His_kin-like_C"/>
</dbReference>
<protein>
    <recommendedName>
        <fullName evidence="13">C4-dicarboxylate transport sensor protein</fullName>
        <ecNumber evidence="13">2.7.13.3</ecNumber>
    </recommendedName>
</protein>
<dbReference type="InterPro" id="IPR033479">
    <property type="entry name" value="dCache_1"/>
</dbReference>
<gene>
    <name evidence="16" type="ORF">RRH01S_05_01860</name>
</gene>
<evidence type="ECO:0000259" key="15">
    <source>
        <dbReference type="PROSITE" id="PS50109"/>
    </source>
</evidence>
<dbReference type="CDD" id="cd00082">
    <property type="entry name" value="HisKA"/>
    <property type="match status" value="1"/>
</dbReference>